<dbReference type="PANTHER" id="PTHR31293">
    <property type="entry name" value="RNI-LIKE SUPERFAMILY PROTEIN"/>
    <property type="match status" value="1"/>
</dbReference>
<gene>
    <name evidence="2" type="ORF">DCAR_0313710</name>
</gene>
<dbReference type="SUPFAM" id="SSF81383">
    <property type="entry name" value="F-box domain"/>
    <property type="match status" value="1"/>
</dbReference>
<dbReference type="AlphaFoldDB" id="A0AAF0WQW9"/>
<accession>A0AAF0WQW9</accession>
<name>A0AAF0WQW9_DAUCS</name>
<evidence type="ECO:0000259" key="1">
    <source>
        <dbReference type="Pfam" id="PF00646"/>
    </source>
</evidence>
<keyword evidence="3" id="KW-1185">Reference proteome</keyword>
<reference evidence="2" key="1">
    <citation type="journal article" date="2016" name="Nat. Genet.">
        <title>A high-quality carrot genome assembly provides new insights into carotenoid accumulation and asterid genome evolution.</title>
        <authorList>
            <person name="Iorizzo M."/>
            <person name="Ellison S."/>
            <person name="Senalik D."/>
            <person name="Zeng P."/>
            <person name="Satapoomin P."/>
            <person name="Huang J."/>
            <person name="Bowman M."/>
            <person name="Iovene M."/>
            <person name="Sanseverino W."/>
            <person name="Cavagnaro P."/>
            <person name="Yildiz M."/>
            <person name="Macko-Podgorni A."/>
            <person name="Moranska E."/>
            <person name="Grzebelus E."/>
            <person name="Grzebelus D."/>
            <person name="Ashrafi H."/>
            <person name="Zheng Z."/>
            <person name="Cheng S."/>
            <person name="Spooner D."/>
            <person name="Van Deynze A."/>
            <person name="Simon P."/>
        </authorList>
    </citation>
    <scope>NUCLEOTIDE SEQUENCE</scope>
    <source>
        <tissue evidence="2">Leaf</tissue>
    </source>
</reference>
<dbReference type="Gene3D" id="1.20.1280.50">
    <property type="match status" value="1"/>
</dbReference>
<reference evidence="2" key="2">
    <citation type="submission" date="2022-03" db="EMBL/GenBank/DDBJ databases">
        <title>Draft title - Genomic analysis of global carrot germplasm unveils the trajectory of domestication and the origin of high carotenoid orange carrot.</title>
        <authorList>
            <person name="Iorizzo M."/>
            <person name="Ellison S."/>
            <person name="Senalik D."/>
            <person name="Macko-Podgorni A."/>
            <person name="Grzebelus D."/>
            <person name="Bostan H."/>
            <person name="Rolling W."/>
            <person name="Curaba J."/>
            <person name="Simon P."/>
        </authorList>
    </citation>
    <scope>NUCLEOTIDE SEQUENCE</scope>
    <source>
        <tissue evidence="2">Leaf</tissue>
    </source>
</reference>
<protein>
    <recommendedName>
        <fullName evidence="1">F-box domain-containing protein</fullName>
    </recommendedName>
</protein>
<sequence length="113" mass="12641">MGSKRSKASRGSKRSKADRISQLPDSLLLLIPSLLPFQSAVRTSVLSKRWRPLSMSLSSLPIDDEFPKQFKEDFMNSIDRVLMNRPVNLNIQQLGLTSSSRVLVGDLCHKGKS</sequence>
<dbReference type="EMBL" id="CP093345">
    <property type="protein sequence ID" value="WOG94415.1"/>
    <property type="molecule type" value="Genomic_DNA"/>
</dbReference>
<dbReference type="PANTHER" id="PTHR31293:SF12">
    <property type="entry name" value="RNI-LIKE SUPERFAMILY PROTEIN"/>
    <property type="match status" value="1"/>
</dbReference>
<dbReference type="InterPro" id="IPR036047">
    <property type="entry name" value="F-box-like_dom_sf"/>
</dbReference>
<dbReference type="InterPro" id="IPR001810">
    <property type="entry name" value="F-box_dom"/>
</dbReference>
<dbReference type="Proteomes" id="UP000077755">
    <property type="component" value="Chromosome 3"/>
</dbReference>
<evidence type="ECO:0000313" key="2">
    <source>
        <dbReference type="EMBL" id="WOG94415.1"/>
    </source>
</evidence>
<dbReference type="InterPro" id="IPR055294">
    <property type="entry name" value="FBL60-like"/>
</dbReference>
<feature type="domain" description="F-box" evidence="1">
    <location>
        <begin position="20"/>
        <end position="58"/>
    </location>
</feature>
<proteinExistence type="predicted"/>
<dbReference type="Pfam" id="PF00646">
    <property type="entry name" value="F-box"/>
    <property type="match status" value="1"/>
</dbReference>
<evidence type="ECO:0000313" key="3">
    <source>
        <dbReference type="Proteomes" id="UP000077755"/>
    </source>
</evidence>
<organism evidence="2 3">
    <name type="scientific">Daucus carota subsp. sativus</name>
    <name type="common">Carrot</name>
    <dbReference type="NCBI Taxonomy" id="79200"/>
    <lineage>
        <taxon>Eukaryota</taxon>
        <taxon>Viridiplantae</taxon>
        <taxon>Streptophyta</taxon>
        <taxon>Embryophyta</taxon>
        <taxon>Tracheophyta</taxon>
        <taxon>Spermatophyta</taxon>
        <taxon>Magnoliopsida</taxon>
        <taxon>eudicotyledons</taxon>
        <taxon>Gunneridae</taxon>
        <taxon>Pentapetalae</taxon>
        <taxon>asterids</taxon>
        <taxon>campanulids</taxon>
        <taxon>Apiales</taxon>
        <taxon>Apiaceae</taxon>
        <taxon>Apioideae</taxon>
        <taxon>Scandiceae</taxon>
        <taxon>Daucinae</taxon>
        <taxon>Daucus</taxon>
        <taxon>Daucus sect. Daucus</taxon>
    </lineage>
</organism>